<dbReference type="PATRIC" id="fig|1619138.3.peg.1014"/>
<accession>A0A0G1BDC9</accession>
<dbReference type="EMBL" id="LCCU01000036">
    <property type="protein sequence ID" value="KKS35493.1"/>
    <property type="molecule type" value="Genomic_DNA"/>
</dbReference>
<sequence length="242" mass="27288">MGRVYGLNVISLWPYCLRSTGPERSIKMAQSAGYDGIQALPMKFWSYKRIKEWEKDVISFEDAFGFGPLWKALLRQLGLIGEPAPLLLDWLLFGRRISPFFPQAIPVAHHWQRGVAVEVHPELSTSREEYLDFCAKGGKLCWDTLHVRRKKRDGSPGIDGWEKLFDALPEGAVELIHVHLEKAETSAYLSGASAESAEMLSALGRKFLQAPAIIEVFPPLKNLRTTLRLLSDVLTVTQKWLG</sequence>
<reference evidence="1 2" key="1">
    <citation type="journal article" date="2015" name="Nature">
        <title>rRNA introns, odd ribosomes, and small enigmatic genomes across a large radiation of phyla.</title>
        <authorList>
            <person name="Brown C.T."/>
            <person name="Hug L.A."/>
            <person name="Thomas B.C."/>
            <person name="Sharon I."/>
            <person name="Castelle C.J."/>
            <person name="Singh A."/>
            <person name="Wilkins M.J."/>
            <person name="Williams K.H."/>
            <person name="Banfield J.F."/>
        </authorList>
    </citation>
    <scope>NUCLEOTIDE SEQUENCE [LARGE SCALE GENOMIC DNA]</scope>
</reference>
<gene>
    <name evidence="1" type="ORF">UV00_C0036G0006</name>
</gene>
<comment type="caution">
    <text evidence="1">The sequence shown here is derived from an EMBL/GenBank/DDBJ whole genome shotgun (WGS) entry which is preliminary data.</text>
</comment>
<evidence type="ECO:0008006" key="3">
    <source>
        <dbReference type="Google" id="ProtNLM"/>
    </source>
</evidence>
<name>A0A0G1BDC9_UNCKA</name>
<dbReference type="Proteomes" id="UP000033847">
    <property type="component" value="Unassembled WGS sequence"/>
</dbReference>
<proteinExistence type="predicted"/>
<protein>
    <recommendedName>
        <fullName evidence="3">Xylose isomerase-like TIM barrel domain-containing protein</fullName>
    </recommendedName>
</protein>
<dbReference type="AlphaFoldDB" id="A0A0G1BDC9"/>
<evidence type="ECO:0000313" key="2">
    <source>
        <dbReference type="Proteomes" id="UP000033847"/>
    </source>
</evidence>
<organism evidence="1 2">
    <name type="scientific">candidate division WWE3 bacterium GW2011_GWF1_42_14</name>
    <dbReference type="NCBI Taxonomy" id="1619138"/>
    <lineage>
        <taxon>Bacteria</taxon>
        <taxon>Katanobacteria</taxon>
    </lineage>
</organism>
<evidence type="ECO:0000313" key="1">
    <source>
        <dbReference type="EMBL" id="KKS35493.1"/>
    </source>
</evidence>